<organism evidence="1 2">
    <name type="scientific">Chrysophaeum taylorii</name>
    <dbReference type="NCBI Taxonomy" id="2483200"/>
    <lineage>
        <taxon>Eukaryota</taxon>
        <taxon>Sar</taxon>
        <taxon>Stramenopiles</taxon>
        <taxon>Ochrophyta</taxon>
        <taxon>Pelagophyceae</taxon>
        <taxon>Pelagomonadales</taxon>
        <taxon>Pelagomonadaceae</taxon>
        <taxon>Chrysophaeum</taxon>
    </lineage>
</organism>
<dbReference type="AlphaFoldDB" id="A0AAD7UNB1"/>
<gene>
    <name evidence="1" type="ORF">CTAYLR_004364</name>
</gene>
<accession>A0AAD7UNB1</accession>
<evidence type="ECO:0000313" key="1">
    <source>
        <dbReference type="EMBL" id="KAJ8611936.1"/>
    </source>
</evidence>
<keyword evidence="2" id="KW-1185">Reference proteome</keyword>
<dbReference type="Proteomes" id="UP001230188">
    <property type="component" value="Unassembled WGS sequence"/>
</dbReference>
<name>A0AAD7UNB1_9STRA</name>
<protein>
    <submittedName>
        <fullName evidence="1">Uncharacterized protein</fullName>
    </submittedName>
</protein>
<reference evidence="1" key="1">
    <citation type="submission" date="2023-01" db="EMBL/GenBank/DDBJ databases">
        <title>Metagenome sequencing of chrysophaentin producing Chrysophaeum taylorii.</title>
        <authorList>
            <person name="Davison J."/>
            <person name="Bewley C."/>
        </authorList>
    </citation>
    <scope>NUCLEOTIDE SEQUENCE</scope>
    <source>
        <strain evidence="1">NIES-1699</strain>
    </source>
</reference>
<sequence length="264" mass="29058">MTLRNVIVLAQSGLVLFAKDFVHGVAQPRLLGSLLTAVTEFSMQTTGMKPTFIELSSMAVTIVRDDVVKLMCALVHDRNDSAPFGRLIATEILSAFIEEYSVDRLRTPLSLGGHNLKDFHGFDAKIAGIVQNSVRPVLQKLQAQRGVIQALLVTEEAIVQGGGGEVDQFGVLATLQYMNVMADTLMEYAQDVSRHIVFDDEHDESRTLLWRIENCILLVAVSKRVSPSVYADSIDHAMQSKSLISQVVAFAQAKTSMPLPFRRA</sequence>
<evidence type="ECO:0000313" key="2">
    <source>
        <dbReference type="Proteomes" id="UP001230188"/>
    </source>
</evidence>
<comment type="caution">
    <text evidence="1">The sequence shown here is derived from an EMBL/GenBank/DDBJ whole genome shotgun (WGS) entry which is preliminary data.</text>
</comment>
<dbReference type="EMBL" id="JAQMWT010000059">
    <property type="protein sequence ID" value="KAJ8611936.1"/>
    <property type="molecule type" value="Genomic_DNA"/>
</dbReference>
<proteinExistence type="predicted"/>